<comment type="caution">
    <text evidence="1">The sequence shown here is derived from an EMBL/GenBank/DDBJ whole genome shotgun (WGS) entry which is preliminary data.</text>
</comment>
<sequence length="60" mass="6013">MRLATAVPLSNFGTSSMACTTHGAGFTSAANKSVNGNPNAAHLGSLGYASVPFTSNVNKI</sequence>
<organism evidence="1 2">
    <name type="scientific">Pseudaeromonas paramecii</name>
    <dbReference type="NCBI Taxonomy" id="2138166"/>
    <lineage>
        <taxon>Bacteria</taxon>
        <taxon>Pseudomonadati</taxon>
        <taxon>Pseudomonadota</taxon>
        <taxon>Gammaproteobacteria</taxon>
        <taxon>Aeromonadales</taxon>
        <taxon>Aeromonadaceae</taxon>
        <taxon>Pseudaeromonas</taxon>
    </lineage>
</organism>
<evidence type="ECO:0000313" key="1">
    <source>
        <dbReference type="EMBL" id="GAA4503081.1"/>
    </source>
</evidence>
<proteinExistence type="predicted"/>
<gene>
    <name evidence="1" type="ORF">GCM10023095_28790</name>
</gene>
<dbReference type="EMBL" id="BAABFC010000023">
    <property type="protein sequence ID" value="GAA4503081.1"/>
    <property type="molecule type" value="Genomic_DNA"/>
</dbReference>
<reference evidence="2" key="1">
    <citation type="journal article" date="2019" name="Int. J. Syst. Evol. Microbiol.">
        <title>The Global Catalogue of Microorganisms (GCM) 10K type strain sequencing project: providing services to taxonomists for standard genome sequencing and annotation.</title>
        <authorList>
            <consortium name="The Broad Institute Genomics Platform"/>
            <consortium name="The Broad Institute Genome Sequencing Center for Infectious Disease"/>
            <person name="Wu L."/>
            <person name="Ma J."/>
        </authorList>
    </citation>
    <scope>NUCLEOTIDE SEQUENCE [LARGE SCALE GENOMIC DNA]</scope>
    <source>
        <strain evidence="2">JCM 32226</strain>
    </source>
</reference>
<dbReference type="PROSITE" id="PS51257">
    <property type="entry name" value="PROKAR_LIPOPROTEIN"/>
    <property type="match status" value="1"/>
</dbReference>
<accession>A0ABP8QGP4</accession>
<evidence type="ECO:0000313" key="2">
    <source>
        <dbReference type="Proteomes" id="UP001501321"/>
    </source>
</evidence>
<name>A0ABP8QGP4_9GAMM</name>
<protein>
    <submittedName>
        <fullName evidence="1">Uncharacterized protein</fullName>
    </submittedName>
</protein>
<keyword evidence="2" id="KW-1185">Reference proteome</keyword>
<dbReference type="Proteomes" id="UP001501321">
    <property type="component" value="Unassembled WGS sequence"/>
</dbReference>